<comment type="caution">
    <text evidence="6">The sequence shown here is derived from an EMBL/GenBank/DDBJ whole genome shotgun (WGS) entry which is preliminary data.</text>
</comment>
<sequence length="371" mass="40875">MNEEIISQFPTLTNRNYLAGCSQGLLPASTSNAITAYHEELLADGANWNTAMGMLERARESFAALIGAEPDEIAVVSSVSHAISAIATAFPDALTRDEIIFTDLDFPTVADIWTAQTKFQEKLHMISSEHGVIPLASFEERINEKTLLTSIPHVHYKSGMKLDIKEIAEIARRKGSLLFVDAYQSAGHCPIDVKEMGIDFLATGTRKYLLGIPGIAFLYINKGIADNLYPGVTGWLGKEKEGARKFDSGTPSFISAYAAKASLDFIQSIGVPHIAAYLEGLGAFTVQYGSEKGLRIYGTEEPKNRTSLVAFVHPQAAEVVNKLQEKGIVLTAKENIIRISPHVYNTRQDIKRAIDEIVLLTERRDYENLHF</sequence>
<dbReference type="EMBL" id="BJYM01000003">
    <property type="protein sequence ID" value="GEN86118.1"/>
    <property type="molecule type" value="Genomic_DNA"/>
</dbReference>
<proteinExistence type="inferred from homology"/>
<dbReference type="InterPro" id="IPR020578">
    <property type="entry name" value="Aminotrans_V_PyrdxlP_BS"/>
</dbReference>
<keyword evidence="7" id="KW-1185">Reference proteome</keyword>
<keyword evidence="6" id="KW-0808">Transferase</keyword>
<dbReference type="PANTHER" id="PTHR43586:SF15">
    <property type="entry name" value="BLR3095 PROTEIN"/>
    <property type="match status" value="1"/>
</dbReference>
<evidence type="ECO:0000259" key="5">
    <source>
        <dbReference type="Pfam" id="PF00266"/>
    </source>
</evidence>
<dbReference type="SUPFAM" id="SSF53383">
    <property type="entry name" value="PLP-dependent transferases"/>
    <property type="match status" value="1"/>
</dbReference>
<dbReference type="Gene3D" id="3.40.640.10">
    <property type="entry name" value="Type I PLP-dependent aspartate aminotransferase-like (Major domain)"/>
    <property type="match status" value="1"/>
</dbReference>
<dbReference type="STRING" id="582851.GCA_900162665_04327"/>
<dbReference type="GO" id="GO:0008483">
    <property type="term" value="F:transaminase activity"/>
    <property type="evidence" value="ECO:0007669"/>
    <property type="project" value="UniProtKB-KW"/>
</dbReference>
<evidence type="ECO:0000256" key="2">
    <source>
        <dbReference type="ARBA" id="ARBA00022898"/>
    </source>
</evidence>
<comment type="similarity">
    <text evidence="3">Belongs to the class-V pyridoxal-phosphate-dependent aminotransferase family.</text>
</comment>
<evidence type="ECO:0000256" key="4">
    <source>
        <dbReference type="RuleBase" id="RU004504"/>
    </source>
</evidence>
<name>A0A511ZF88_9BACI</name>
<gene>
    <name evidence="6" type="primary">ycbU</name>
    <name evidence="6" type="ORF">OSO01_08570</name>
</gene>
<dbReference type="PROSITE" id="PS00595">
    <property type="entry name" value="AA_TRANSFER_CLASS_5"/>
    <property type="match status" value="1"/>
</dbReference>
<dbReference type="Proteomes" id="UP000321558">
    <property type="component" value="Unassembled WGS sequence"/>
</dbReference>
<dbReference type="InterPro" id="IPR015424">
    <property type="entry name" value="PyrdxlP-dep_Trfase"/>
</dbReference>
<dbReference type="InterPro" id="IPR015421">
    <property type="entry name" value="PyrdxlP-dep_Trfase_major"/>
</dbReference>
<keyword evidence="2" id="KW-0663">Pyridoxal phosphate</keyword>
<evidence type="ECO:0000313" key="7">
    <source>
        <dbReference type="Proteomes" id="UP000321558"/>
    </source>
</evidence>
<dbReference type="Gene3D" id="3.90.1150.10">
    <property type="entry name" value="Aspartate Aminotransferase, domain 1"/>
    <property type="match status" value="1"/>
</dbReference>
<evidence type="ECO:0000256" key="3">
    <source>
        <dbReference type="RuleBase" id="RU004075"/>
    </source>
</evidence>
<comment type="cofactor">
    <cofactor evidence="1 4">
        <name>pyridoxal 5'-phosphate</name>
        <dbReference type="ChEBI" id="CHEBI:597326"/>
    </cofactor>
</comment>
<organism evidence="6 7">
    <name type="scientific">Oceanobacillus sojae</name>
    <dbReference type="NCBI Taxonomy" id="582851"/>
    <lineage>
        <taxon>Bacteria</taxon>
        <taxon>Bacillati</taxon>
        <taxon>Bacillota</taxon>
        <taxon>Bacilli</taxon>
        <taxon>Bacillales</taxon>
        <taxon>Bacillaceae</taxon>
        <taxon>Oceanobacillus</taxon>
    </lineage>
</organism>
<dbReference type="InterPro" id="IPR015422">
    <property type="entry name" value="PyrdxlP-dep_Trfase_small"/>
</dbReference>
<accession>A0A511ZF88</accession>
<evidence type="ECO:0000313" key="6">
    <source>
        <dbReference type="EMBL" id="GEN86118.1"/>
    </source>
</evidence>
<evidence type="ECO:0000256" key="1">
    <source>
        <dbReference type="ARBA" id="ARBA00001933"/>
    </source>
</evidence>
<dbReference type="RefSeq" id="WP_246145042.1">
    <property type="nucleotide sequence ID" value="NZ_BJYM01000003.1"/>
</dbReference>
<dbReference type="InterPro" id="IPR000192">
    <property type="entry name" value="Aminotrans_V_dom"/>
</dbReference>
<dbReference type="PANTHER" id="PTHR43586">
    <property type="entry name" value="CYSTEINE DESULFURASE"/>
    <property type="match status" value="1"/>
</dbReference>
<reference evidence="6 7" key="1">
    <citation type="submission" date="2019-07" db="EMBL/GenBank/DDBJ databases">
        <title>Whole genome shotgun sequence of Oceanobacillus sojae NBRC 105379.</title>
        <authorList>
            <person name="Hosoyama A."/>
            <person name="Uohara A."/>
            <person name="Ohji S."/>
            <person name="Ichikawa N."/>
        </authorList>
    </citation>
    <scope>NUCLEOTIDE SEQUENCE [LARGE SCALE GENOMIC DNA]</scope>
    <source>
        <strain evidence="6 7">NBRC 105379</strain>
    </source>
</reference>
<feature type="domain" description="Aminotransferase class V" evidence="5">
    <location>
        <begin position="49"/>
        <end position="352"/>
    </location>
</feature>
<dbReference type="AlphaFoldDB" id="A0A511ZF88"/>
<dbReference type="Pfam" id="PF00266">
    <property type="entry name" value="Aminotran_5"/>
    <property type="match status" value="1"/>
</dbReference>
<protein>
    <submittedName>
        <fullName evidence="6">Putative aminotransferase YcbU</fullName>
    </submittedName>
</protein>
<keyword evidence="6" id="KW-0032">Aminotransferase</keyword>